<dbReference type="RefSeq" id="WP_277567427.1">
    <property type="nucleotide sequence ID" value="NZ_JAPDHZ010000004.1"/>
</dbReference>
<reference evidence="10 11" key="1">
    <citation type="submission" date="2022-10" db="EMBL/GenBank/DDBJ databases">
        <title>Comparative genomic analysis of Cohnella hashimotonis sp. nov., isolated from the International Space Station.</title>
        <authorList>
            <person name="Simpson A."/>
            <person name="Venkateswaran K."/>
        </authorList>
    </citation>
    <scope>NUCLEOTIDE SEQUENCE [LARGE SCALE GENOMIC DNA]</scope>
    <source>
        <strain evidence="10 11">DSM 18997</strain>
    </source>
</reference>
<gene>
    <name evidence="10" type="ORF">OMP38_24800</name>
</gene>
<feature type="transmembrane region" description="Helical" evidence="8">
    <location>
        <begin position="21"/>
        <end position="41"/>
    </location>
</feature>
<sequence length="340" mass="36810">MRARALSVRIFRQFMRDKRTLALLFVAPLFILTLVYCIFGGTGSVPKIGTAGLPDAMSAALKASTVDIVSYRSEADARSDLDGRKLDAVLTVSDGKPTLLLEGSDPSRSRAVLLAVSAMQRTAAAAAFQPEIAYLHGKPGMSSFDAFGPVMIGFFSFFFVFLLAGVAFLRERTTGTMERLMATPIRRHEVVLGYLGGFSLFAILQSALVACFAIYALGMFMTGSIWFILLVNLLLTLAALTLGTLLSAYAGSEFQIIQFVPIVIVPQAFFSGLFPLDGMSPWLHKLTYLMPLYYGGEALRGIMIRGEGFRGIAVDVAVLLGFSLLFAALNVVALKKQRAV</sequence>
<accession>A0A9X4KLP6</accession>
<organism evidence="10 11">
    <name type="scientific">Cohnella ginsengisoli</name>
    <dbReference type="NCBI Taxonomy" id="425004"/>
    <lineage>
        <taxon>Bacteria</taxon>
        <taxon>Bacillati</taxon>
        <taxon>Bacillota</taxon>
        <taxon>Bacilli</taxon>
        <taxon>Bacillales</taxon>
        <taxon>Paenibacillaceae</taxon>
        <taxon>Cohnella</taxon>
    </lineage>
</organism>
<dbReference type="PANTHER" id="PTHR30294">
    <property type="entry name" value="MEMBRANE COMPONENT OF ABC TRANSPORTER YHHJ-RELATED"/>
    <property type="match status" value="1"/>
</dbReference>
<dbReference type="PANTHER" id="PTHR30294:SF38">
    <property type="entry name" value="TRANSPORT PERMEASE PROTEIN"/>
    <property type="match status" value="1"/>
</dbReference>
<keyword evidence="5 8" id="KW-0812">Transmembrane</keyword>
<dbReference type="PROSITE" id="PS51012">
    <property type="entry name" value="ABC_TM2"/>
    <property type="match status" value="1"/>
</dbReference>
<evidence type="ECO:0000256" key="1">
    <source>
        <dbReference type="ARBA" id="ARBA00004651"/>
    </source>
</evidence>
<comment type="caution">
    <text evidence="10">The sequence shown here is derived from an EMBL/GenBank/DDBJ whole genome shotgun (WGS) entry which is preliminary data.</text>
</comment>
<keyword evidence="11" id="KW-1185">Reference proteome</keyword>
<dbReference type="AlphaFoldDB" id="A0A9X4KLP6"/>
<evidence type="ECO:0000313" key="10">
    <source>
        <dbReference type="EMBL" id="MDG0793689.1"/>
    </source>
</evidence>
<keyword evidence="6 8" id="KW-1133">Transmembrane helix</keyword>
<feature type="transmembrane region" description="Helical" evidence="8">
    <location>
        <begin position="190"/>
        <end position="218"/>
    </location>
</feature>
<dbReference type="GO" id="GO:0005886">
    <property type="term" value="C:plasma membrane"/>
    <property type="evidence" value="ECO:0007669"/>
    <property type="project" value="UniProtKB-SubCell"/>
</dbReference>
<protein>
    <submittedName>
        <fullName evidence="10">ABC transporter permease</fullName>
    </submittedName>
</protein>
<evidence type="ECO:0000256" key="5">
    <source>
        <dbReference type="ARBA" id="ARBA00022692"/>
    </source>
</evidence>
<dbReference type="InterPro" id="IPR013525">
    <property type="entry name" value="ABC2_TM"/>
</dbReference>
<dbReference type="Proteomes" id="UP001153387">
    <property type="component" value="Unassembled WGS sequence"/>
</dbReference>
<dbReference type="Pfam" id="PF12698">
    <property type="entry name" value="ABC2_membrane_3"/>
    <property type="match status" value="1"/>
</dbReference>
<feature type="transmembrane region" description="Helical" evidence="8">
    <location>
        <begin position="256"/>
        <end position="276"/>
    </location>
</feature>
<keyword evidence="7 8" id="KW-0472">Membrane</keyword>
<dbReference type="EMBL" id="JAPDHZ010000004">
    <property type="protein sequence ID" value="MDG0793689.1"/>
    <property type="molecule type" value="Genomic_DNA"/>
</dbReference>
<evidence type="ECO:0000259" key="9">
    <source>
        <dbReference type="PROSITE" id="PS51012"/>
    </source>
</evidence>
<feature type="domain" description="ABC transmembrane type-2" evidence="9">
    <location>
        <begin position="112"/>
        <end position="337"/>
    </location>
</feature>
<dbReference type="InterPro" id="IPR051449">
    <property type="entry name" value="ABC-2_transporter_component"/>
</dbReference>
<comment type="subcellular location">
    <subcellularLocation>
        <location evidence="1">Cell membrane</location>
        <topology evidence="1">Multi-pass membrane protein</topology>
    </subcellularLocation>
</comment>
<dbReference type="GO" id="GO:0140359">
    <property type="term" value="F:ABC-type transporter activity"/>
    <property type="evidence" value="ECO:0007669"/>
    <property type="project" value="InterPro"/>
</dbReference>
<feature type="transmembrane region" description="Helical" evidence="8">
    <location>
        <begin position="224"/>
        <end position="249"/>
    </location>
</feature>
<evidence type="ECO:0000256" key="3">
    <source>
        <dbReference type="ARBA" id="ARBA00022448"/>
    </source>
</evidence>
<evidence type="ECO:0000256" key="4">
    <source>
        <dbReference type="ARBA" id="ARBA00022475"/>
    </source>
</evidence>
<evidence type="ECO:0000256" key="7">
    <source>
        <dbReference type="ARBA" id="ARBA00023136"/>
    </source>
</evidence>
<name>A0A9X4KLP6_9BACL</name>
<keyword evidence="4" id="KW-1003">Cell membrane</keyword>
<evidence type="ECO:0000256" key="2">
    <source>
        <dbReference type="ARBA" id="ARBA00007783"/>
    </source>
</evidence>
<keyword evidence="3" id="KW-0813">Transport</keyword>
<feature type="transmembrane region" description="Helical" evidence="8">
    <location>
        <begin position="146"/>
        <end position="169"/>
    </location>
</feature>
<comment type="similarity">
    <text evidence="2">Belongs to the ABC-2 integral membrane protein family.</text>
</comment>
<evidence type="ECO:0000256" key="8">
    <source>
        <dbReference type="SAM" id="Phobius"/>
    </source>
</evidence>
<proteinExistence type="inferred from homology"/>
<evidence type="ECO:0000256" key="6">
    <source>
        <dbReference type="ARBA" id="ARBA00022989"/>
    </source>
</evidence>
<feature type="transmembrane region" description="Helical" evidence="8">
    <location>
        <begin position="312"/>
        <end position="334"/>
    </location>
</feature>
<dbReference type="InterPro" id="IPR047817">
    <property type="entry name" value="ABC2_TM_bact-type"/>
</dbReference>
<evidence type="ECO:0000313" key="11">
    <source>
        <dbReference type="Proteomes" id="UP001153387"/>
    </source>
</evidence>